<feature type="domain" description="AMP-dependent synthetase/ligase" evidence="2">
    <location>
        <begin position="17"/>
        <end position="120"/>
    </location>
</feature>
<gene>
    <name evidence="3" type="ORF">NBH00_12635</name>
</gene>
<name>A0ABY5DZQ4_9ACTN</name>
<evidence type="ECO:0000313" key="4">
    <source>
        <dbReference type="Proteomes" id="UP001056035"/>
    </source>
</evidence>
<dbReference type="Pfam" id="PF00501">
    <property type="entry name" value="AMP-binding"/>
    <property type="match status" value="1"/>
</dbReference>
<evidence type="ECO:0000256" key="1">
    <source>
        <dbReference type="SAM" id="MobiDB-lite"/>
    </source>
</evidence>
<dbReference type="Gene3D" id="3.40.50.980">
    <property type="match status" value="2"/>
</dbReference>
<keyword evidence="4" id="KW-1185">Reference proteome</keyword>
<dbReference type="RefSeq" id="WP_254573676.1">
    <property type="nucleotide sequence ID" value="NZ_CP098502.1"/>
</dbReference>
<dbReference type="Proteomes" id="UP001056035">
    <property type="component" value="Chromosome"/>
</dbReference>
<feature type="region of interest" description="Disordered" evidence="1">
    <location>
        <begin position="148"/>
        <end position="170"/>
    </location>
</feature>
<accession>A0ABY5DZQ4</accession>
<dbReference type="EMBL" id="CP098502">
    <property type="protein sequence ID" value="UTI67024.1"/>
    <property type="molecule type" value="Genomic_DNA"/>
</dbReference>
<dbReference type="InterPro" id="IPR000873">
    <property type="entry name" value="AMP-dep_synth/lig_dom"/>
</dbReference>
<dbReference type="PANTHER" id="PTHR43767">
    <property type="entry name" value="LONG-CHAIN-FATTY-ACID--COA LIGASE"/>
    <property type="match status" value="1"/>
</dbReference>
<reference evidence="3 4" key="1">
    <citation type="submission" date="2022-06" db="EMBL/GenBank/DDBJ databases">
        <title>Paraconexibacter antarcticus.</title>
        <authorList>
            <person name="Kim C.S."/>
        </authorList>
    </citation>
    <scope>NUCLEOTIDE SEQUENCE [LARGE SCALE GENOMIC DNA]</scope>
    <source>
        <strain evidence="3 4">02-257</strain>
    </source>
</reference>
<organism evidence="3 4">
    <name type="scientific">Paraconexibacter antarcticus</name>
    <dbReference type="NCBI Taxonomy" id="2949664"/>
    <lineage>
        <taxon>Bacteria</taxon>
        <taxon>Bacillati</taxon>
        <taxon>Actinomycetota</taxon>
        <taxon>Thermoleophilia</taxon>
        <taxon>Solirubrobacterales</taxon>
        <taxon>Paraconexibacteraceae</taxon>
        <taxon>Paraconexibacter</taxon>
    </lineage>
</organism>
<protein>
    <submittedName>
        <fullName evidence="3">AMP-binding protein</fullName>
    </submittedName>
</protein>
<dbReference type="PANTHER" id="PTHR43767:SF1">
    <property type="entry name" value="NONRIBOSOMAL PEPTIDE SYNTHASE PES1 (EUROFUNG)-RELATED"/>
    <property type="match status" value="1"/>
</dbReference>
<proteinExistence type="predicted"/>
<evidence type="ECO:0000259" key="2">
    <source>
        <dbReference type="Pfam" id="PF00501"/>
    </source>
</evidence>
<dbReference type="SUPFAM" id="SSF56801">
    <property type="entry name" value="Acetyl-CoA synthetase-like"/>
    <property type="match status" value="1"/>
</dbReference>
<dbReference type="InterPro" id="IPR050237">
    <property type="entry name" value="ATP-dep_AMP-bd_enzyme"/>
</dbReference>
<sequence>MTTGPAPSPAPRAGSLEWLADQQPDAIAVVDARTGRTLTRAAHEAAAAALADGLAVEHAVAGGSQVALRLPAGPELLVAQYALAKLGAAPLVLDARRPADEARRLAAAAGAVLLVTDALPGLTAAGAVPEFPASGLDPLIARHVGSGRRLSGEQPPADGIQATDGDAGPPVLLLRRRTPERVARLGAAVGDILGRAGLPTGGVHLLGAAAAAGEPQFWASVALLTAGTVVTQPDPAAAAVLATLGAHEVTSAVLTPAELRALTALPEDVTDEADLTALQRVLVTGPVDAALADVAADLLGEDVVHVLLTTAQSGPFALAPAGEAVADGVRPLTGVTVTASPGGDLLVVSPLAADGALGDGAARGGWPAPPAWTGAPVPTGLAGAVTAAGRVLPAG</sequence>
<evidence type="ECO:0000313" key="3">
    <source>
        <dbReference type="EMBL" id="UTI67024.1"/>
    </source>
</evidence>